<dbReference type="OrthoDB" id="10544865at2759"/>
<feature type="transmembrane region" description="Helical" evidence="2">
    <location>
        <begin position="71"/>
        <end position="93"/>
    </location>
</feature>
<proteinExistence type="predicted"/>
<protein>
    <submittedName>
        <fullName evidence="3">Uncharacterized protein</fullName>
    </submittedName>
</protein>
<keyword evidence="4" id="KW-1185">Reference proteome</keyword>
<keyword evidence="2" id="KW-0472">Membrane</keyword>
<evidence type="ECO:0000313" key="3">
    <source>
        <dbReference type="EMBL" id="CAB4016042.1"/>
    </source>
</evidence>
<keyword evidence="2" id="KW-0812">Transmembrane</keyword>
<evidence type="ECO:0000256" key="1">
    <source>
        <dbReference type="SAM" id="MobiDB-lite"/>
    </source>
</evidence>
<comment type="caution">
    <text evidence="3">The sequence shown here is derived from an EMBL/GenBank/DDBJ whole genome shotgun (WGS) entry which is preliminary data.</text>
</comment>
<evidence type="ECO:0000313" key="4">
    <source>
        <dbReference type="Proteomes" id="UP001152795"/>
    </source>
</evidence>
<feature type="region of interest" description="Disordered" evidence="1">
    <location>
        <begin position="1"/>
        <end position="33"/>
    </location>
</feature>
<dbReference type="EMBL" id="CACRXK020008946">
    <property type="protein sequence ID" value="CAB4016042.1"/>
    <property type="molecule type" value="Genomic_DNA"/>
</dbReference>
<evidence type="ECO:0000256" key="2">
    <source>
        <dbReference type="SAM" id="Phobius"/>
    </source>
</evidence>
<sequence length="247" mass="28500">MKTLSTRSSPVILLPNDGQKQTNDQNEANHRDNERHWAWLRPNSIEQERVNVPSSRPLQAKRRYCYENGKCLLTVALFGIISMAMNCVVWYLVLGVDHKCQCLFDNEYIRGHSIGENFTDVLHDWKAKLQQDITDLSSKMDNFSKTLNDEHQCDGGSKNCRKKSDDGYPDAYYKEIAETLEKLYNQTEEDIARRFQQTNAKVERISEQVEKPNCVLKQVKRSKNGTLLTVHVPKSTEVLLVLLVKII</sequence>
<reference evidence="3" key="1">
    <citation type="submission" date="2020-04" db="EMBL/GenBank/DDBJ databases">
        <authorList>
            <person name="Alioto T."/>
            <person name="Alioto T."/>
            <person name="Gomez Garrido J."/>
        </authorList>
    </citation>
    <scope>NUCLEOTIDE SEQUENCE</scope>
    <source>
        <strain evidence="3">A484AB</strain>
    </source>
</reference>
<dbReference type="Proteomes" id="UP001152795">
    <property type="component" value="Unassembled WGS sequence"/>
</dbReference>
<dbReference type="AlphaFoldDB" id="A0A6S7JH34"/>
<keyword evidence="2" id="KW-1133">Transmembrane helix</keyword>
<gene>
    <name evidence="3" type="ORF">PACLA_8A039120</name>
</gene>
<name>A0A6S7JH34_PARCT</name>
<organism evidence="3 4">
    <name type="scientific">Paramuricea clavata</name>
    <name type="common">Red gorgonian</name>
    <name type="synonym">Violescent sea-whip</name>
    <dbReference type="NCBI Taxonomy" id="317549"/>
    <lineage>
        <taxon>Eukaryota</taxon>
        <taxon>Metazoa</taxon>
        <taxon>Cnidaria</taxon>
        <taxon>Anthozoa</taxon>
        <taxon>Octocorallia</taxon>
        <taxon>Malacalcyonacea</taxon>
        <taxon>Plexauridae</taxon>
        <taxon>Paramuricea</taxon>
    </lineage>
</organism>
<accession>A0A6S7JH34</accession>